<protein>
    <recommendedName>
        <fullName evidence="5">Extra-cytoplasmic solute receptor</fullName>
    </recommendedName>
</protein>
<dbReference type="CDD" id="cd07012">
    <property type="entry name" value="PBP2_Bug_TTT"/>
    <property type="match status" value="1"/>
</dbReference>
<dbReference type="EMBL" id="OFSQ01000035">
    <property type="protein sequence ID" value="SOY63087.1"/>
    <property type="molecule type" value="Genomic_DNA"/>
</dbReference>
<name>A0A976A646_9BURK</name>
<comment type="similarity">
    <text evidence="1">Belongs to the UPF0065 (bug) family.</text>
</comment>
<keyword evidence="2" id="KW-0732">Signal</keyword>
<dbReference type="InterPro" id="IPR042100">
    <property type="entry name" value="Bug_dom1"/>
</dbReference>
<feature type="signal peptide" evidence="2">
    <location>
        <begin position="1"/>
        <end position="39"/>
    </location>
</feature>
<dbReference type="PANTHER" id="PTHR42928">
    <property type="entry name" value="TRICARBOXYLATE-BINDING PROTEIN"/>
    <property type="match status" value="1"/>
</dbReference>
<dbReference type="Gene3D" id="3.40.190.10">
    <property type="entry name" value="Periplasmic binding protein-like II"/>
    <property type="match status" value="1"/>
</dbReference>
<dbReference type="PANTHER" id="PTHR42928:SF5">
    <property type="entry name" value="BLR1237 PROTEIN"/>
    <property type="match status" value="1"/>
</dbReference>
<dbReference type="AlphaFoldDB" id="A0A976A646"/>
<sequence length="343" mass="36357">MNTPTGIQRRQAGAKAGKFSMAAAALGILAATMAAPVAAQQNTGWPNKPIRMIVPFPAGSFTDTVARVLSERLTKSLGQPVVVENKAGANGLIGVGEAAKAAPDGYTLLVTNSSSITINPQIYKKGTYSPKDFTPVTLVLEAPFILVTNPDWSQKHGVGSVPEFVRYAAQHPGKVSYGSAGPGNIAHLSFAMLNNRAKIKTTHIPYKSAAQAQLAVISGELDTAFDTWTALPQIKAGKLKPIAVTASKRMTQLPDVPTLEELGISPFNVTFWIGMLAPAGTPPQIVQKLYSVTQGLLEDSKARTALGQQGDVVMIDPASFARRVEKEEGSWTAVIQREGITLD</sequence>
<gene>
    <name evidence="3" type="ORF">CBM2587_B60144</name>
</gene>
<organism evidence="3 4">
    <name type="scientific">Cupriavidus taiwanensis</name>
    <dbReference type="NCBI Taxonomy" id="164546"/>
    <lineage>
        <taxon>Bacteria</taxon>
        <taxon>Pseudomonadati</taxon>
        <taxon>Pseudomonadota</taxon>
        <taxon>Betaproteobacteria</taxon>
        <taxon>Burkholderiales</taxon>
        <taxon>Burkholderiaceae</taxon>
        <taxon>Cupriavidus</taxon>
    </lineage>
</organism>
<dbReference type="Proteomes" id="UP000256780">
    <property type="component" value="Chromosome CBM2587_b"/>
</dbReference>
<dbReference type="Pfam" id="PF03401">
    <property type="entry name" value="TctC"/>
    <property type="match status" value="1"/>
</dbReference>
<dbReference type="InterPro" id="IPR005064">
    <property type="entry name" value="BUG"/>
</dbReference>
<evidence type="ECO:0000313" key="4">
    <source>
        <dbReference type="Proteomes" id="UP000256780"/>
    </source>
</evidence>
<evidence type="ECO:0000256" key="2">
    <source>
        <dbReference type="SAM" id="SignalP"/>
    </source>
</evidence>
<reference evidence="3 4" key="1">
    <citation type="submission" date="2018-01" db="EMBL/GenBank/DDBJ databases">
        <authorList>
            <person name="Clerissi C."/>
        </authorList>
    </citation>
    <scope>NUCLEOTIDE SEQUENCE [LARGE SCALE GENOMIC DNA]</scope>
    <source>
        <strain evidence="3">Cupriavidus sp. LMG 19464</strain>
    </source>
</reference>
<dbReference type="PIRSF" id="PIRSF017082">
    <property type="entry name" value="YflP"/>
    <property type="match status" value="1"/>
</dbReference>
<comment type="caution">
    <text evidence="3">The sequence shown here is derived from an EMBL/GenBank/DDBJ whole genome shotgun (WGS) entry which is preliminary data.</text>
</comment>
<evidence type="ECO:0008006" key="5">
    <source>
        <dbReference type="Google" id="ProtNLM"/>
    </source>
</evidence>
<accession>A0A976A646</accession>
<dbReference type="OrthoDB" id="8678477at2"/>
<dbReference type="SUPFAM" id="SSF53850">
    <property type="entry name" value="Periplasmic binding protein-like II"/>
    <property type="match status" value="1"/>
</dbReference>
<feature type="chain" id="PRO_5037631724" description="Extra-cytoplasmic solute receptor" evidence="2">
    <location>
        <begin position="40"/>
        <end position="343"/>
    </location>
</feature>
<dbReference type="Gene3D" id="3.40.190.150">
    <property type="entry name" value="Bordetella uptake gene, domain 1"/>
    <property type="match status" value="1"/>
</dbReference>
<proteinExistence type="inferred from homology"/>
<evidence type="ECO:0000256" key="1">
    <source>
        <dbReference type="ARBA" id="ARBA00006987"/>
    </source>
</evidence>
<dbReference type="RefSeq" id="WP_116358354.1">
    <property type="nucleotide sequence ID" value="NZ_JABTYD010000021.1"/>
</dbReference>
<evidence type="ECO:0000313" key="3">
    <source>
        <dbReference type="EMBL" id="SOY63087.1"/>
    </source>
</evidence>